<accession>A0A1K2IP96</accession>
<gene>
    <name evidence="1" type="ORF">SAMN05428642_103521</name>
</gene>
<keyword evidence="2" id="KW-1185">Reference proteome</keyword>
<dbReference type="OrthoDB" id="1100436at2"/>
<name>A0A1K2IP96_9FLAO</name>
<reference evidence="1 2" key="1">
    <citation type="submission" date="2016-10" db="EMBL/GenBank/DDBJ databases">
        <authorList>
            <person name="de Groot N.N."/>
        </authorList>
    </citation>
    <scope>NUCLEOTIDE SEQUENCE [LARGE SCALE GENOMIC DNA]</scope>
    <source>
        <strain evidence="1 2">DSM 18180</strain>
    </source>
</reference>
<dbReference type="SUPFAM" id="SSF53756">
    <property type="entry name" value="UDP-Glycosyltransferase/glycogen phosphorylase"/>
    <property type="match status" value="1"/>
</dbReference>
<proteinExistence type="predicted"/>
<sequence length="384" mass="43912">MNIIFICGSLEQGKDGVGDYTRRLCGELIKQGVSVGMLAYNDKHINNKIEALQISESSSVPCLRLPHTWNSNKRCIESKKWVDFNNPEWISLQFVPYSFEKKGLPLGLANQLKKIGTSQTKWHIMFHELWLGLNKSDSLKNTCIGKLQKFIIKFLVKKLNFNVVNTQSQLYLNELNNLNFDAKYLPLHGNIPFMRRSKETSIVTNKNKLLFVVFGSVRKGTPLIPFVEEFVNYFKSTTNEGVLLLVGRSGEEQQKWAREFEKYKIEVSLLGEMNEVEISNLFQSSNYGITTTPLPLIEKSGAVAAMREHGLPIIIVSKSWVPKSEFLTNLPDNIMEYCQGNFSDLMKEKIKTTENQGVIFVAKKLISYLYNNTQEYKNEIKITA</sequence>
<dbReference type="AlphaFoldDB" id="A0A1K2IP96"/>
<dbReference type="RefSeq" id="WP_072403118.1">
    <property type="nucleotide sequence ID" value="NZ_FPKV01000003.1"/>
</dbReference>
<organism evidence="1 2">
    <name type="scientific">Flaviramulus basaltis</name>
    <dbReference type="NCBI Taxonomy" id="369401"/>
    <lineage>
        <taxon>Bacteria</taxon>
        <taxon>Pseudomonadati</taxon>
        <taxon>Bacteroidota</taxon>
        <taxon>Flavobacteriia</taxon>
        <taxon>Flavobacteriales</taxon>
        <taxon>Flavobacteriaceae</taxon>
        <taxon>Flaviramulus</taxon>
    </lineage>
</organism>
<dbReference type="Proteomes" id="UP000182544">
    <property type="component" value="Unassembled WGS sequence"/>
</dbReference>
<dbReference type="EMBL" id="FPKV01000003">
    <property type="protein sequence ID" value="SFZ94024.1"/>
    <property type="molecule type" value="Genomic_DNA"/>
</dbReference>
<dbReference type="STRING" id="369401.SAMN05428642_103521"/>
<evidence type="ECO:0000313" key="1">
    <source>
        <dbReference type="EMBL" id="SFZ94024.1"/>
    </source>
</evidence>
<evidence type="ECO:0000313" key="2">
    <source>
        <dbReference type="Proteomes" id="UP000182544"/>
    </source>
</evidence>
<protein>
    <submittedName>
        <fullName evidence="1">Uncharacterized protein</fullName>
    </submittedName>
</protein>